<dbReference type="EMBL" id="BMNY01000003">
    <property type="protein sequence ID" value="GGM78104.1"/>
    <property type="molecule type" value="Genomic_DNA"/>
</dbReference>
<protein>
    <submittedName>
        <fullName evidence="2">Extradiol dioxygenase</fullName>
    </submittedName>
</protein>
<dbReference type="RefSeq" id="WP_188681668.1">
    <property type="nucleotide sequence ID" value="NZ_BMNY01000003.1"/>
</dbReference>
<comment type="caution">
    <text evidence="2">The sequence shown here is derived from an EMBL/GenBank/DDBJ whole genome shotgun (WGS) entry which is preliminary data.</text>
</comment>
<reference evidence="2" key="2">
    <citation type="submission" date="2022-09" db="EMBL/GenBank/DDBJ databases">
        <authorList>
            <person name="Sun Q."/>
            <person name="Ohkuma M."/>
        </authorList>
    </citation>
    <scope>NUCLEOTIDE SEQUENCE</scope>
    <source>
        <strain evidence="2">JCM 13583</strain>
    </source>
</reference>
<keyword evidence="2" id="KW-0560">Oxidoreductase</keyword>
<evidence type="ECO:0000313" key="2">
    <source>
        <dbReference type="EMBL" id="GGM78104.1"/>
    </source>
</evidence>
<evidence type="ECO:0000313" key="3">
    <source>
        <dbReference type="Proteomes" id="UP000632195"/>
    </source>
</evidence>
<dbReference type="GO" id="GO:0016702">
    <property type="term" value="F:oxidoreductase activity, acting on single donors with incorporation of molecular oxygen, incorporation of two atoms of oxygen"/>
    <property type="evidence" value="ECO:0007669"/>
    <property type="project" value="UniProtKB-ARBA"/>
</dbReference>
<keyword evidence="2" id="KW-0223">Dioxygenase</keyword>
<dbReference type="AlphaFoldDB" id="A0AA37BSE7"/>
<feature type="domain" description="Extradiol ring-cleavage dioxygenase class III enzyme subunit B" evidence="1">
    <location>
        <begin position="57"/>
        <end position="240"/>
    </location>
</feature>
<proteinExistence type="predicted"/>
<evidence type="ECO:0000259" key="1">
    <source>
        <dbReference type="Pfam" id="PF02900"/>
    </source>
</evidence>
<accession>A0AA37BSE7</accession>
<dbReference type="Pfam" id="PF02900">
    <property type="entry name" value="LigB"/>
    <property type="match status" value="1"/>
</dbReference>
<dbReference type="Proteomes" id="UP000632195">
    <property type="component" value="Unassembled WGS sequence"/>
</dbReference>
<gene>
    <name evidence="2" type="ORF">GCM10007108_15350</name>
</gene>
<dbReference type="Gene3D" id="3.40.830.10">
    <property type="entry name" value="LigB-like"/>
    <property type="match status" value="1"/>
</dbReference>
<sequence length="257" mass="28212">MISAVHVVPHGDELIDLPDANARAMSSHVARVLARDSAGTALVMSPHSFRLSGRIGVSLNERATGSYSTGRRRIRMSRRIDTGLARSISGLPDACSITFMTERGEKSIFPLDFGSMIPLRFMPARKIVVLTQARDLPRESLVMFGQNMGRLLDGADGAYSVIFSADQAHTHAADGPYGYSPEASIYEEAVRRAFISGDLAHLLDIDEETVQGAKPDSYWELLVLHGLLKELGLRIHYIYGYVAHYFGMMLASTAVEQ</sequence>
<reference evidence="2" key="1">
    <citation type="journal article" date="2014" name="Int. J. Syst. Evol. Microbiol.">
        <title>Complete genome sequence of Corynebacterium casei LMG S-19264T (=DSM 44701T), isolated from a smear-ripened cheese.</title>
        <authorList>
            <consortium name="US DOE Joint Genome Institute (JGI-PGF)"/>
            <person name="Walter F."/>
            <person name="Albersmeier A."/>
            <person name="Kalinowski J."/>
            <person name="Ruckert C."/>
        </authorList>
    </citation>
    <scope>NUCLEOTIDE SEQUENCE</scope>
    <source>
        <strain evidence="2">JCM 13583</strain>
    </source>
</reference>
<dbReference type="InterPro" id="IPR004183">
    <property type="entry name" value="Xdiol_dOase_suB"/>
</dbReference>
<dbReference type="GO" id="GO:0008198">
    <property type="term" value="F:ferrous iron binding"/>
    <property type="evidence" value="ECO:0007669"/>
    <property type="project" value="InterPro"/>
</dbReference>
<organism evidence="2 3">
    <name type="scientific">Thermogymnomonas acidicola</name>
    <dbReference type="NCBI Taxonomy" id="399579"/>
    <lineage>
        <taxon>Archaea</taxon>
        <taxon>Methanobacteriati</taxon>
        <taxon>Thermoplasmatota</taxon>
        <taxon>Thermoplasmata</taxon>
        <taxon>Thermoplasmatales</taxon>
        <taxon>Thermogymnomonas</taxon>
    </lineage>
</organism>
<keyword evidence="3" id="KW-1185">Reference proteome</keyword>
<dbReference type="SUPFAM" id="SSF53213">
    <property type="entry name" value="LigB-like"/>
    <property type="match status" value="1"/>
</dbReference>
<name>A0AA37BSE7_9ARCH</name>